<dbReference type="RefSeq" id="WP_379930876.1">
    <property type="nucleotide sequence ID" value="NZ_JBHUMM010000043.1"/>
</dbReference>
<evidence type="ECO:0000259" key="1">
    <source>
        <dbReference type="Pfam" id="PF08242"/>
    </source>
</evidence>
<dbReference type="Proteomes" id="UP001597497">
    <property type="component" value="Unassembled WGS sequence"/>
</dbReference>
<dbReference type="Gene3D" id="3.40.50.150">
    <property type="entry name" value="Vaccinia Virus protein VP39"/>
    <property type="match status" value="1"/>
</dbReference>
<keyword evidence="3" id="KW-1185">Reference proteome</keyword>
<comment type="caution">
    <text evidence="2">The sequence shown here is derived from an EMBL/GenBank/DDBJ whole genome shotgun (WGS) entry which is preliminary data.</text>
</comment>
<dbReference type="GO" id="GO:0032259">
    <property type="term" value="P:methylation"/>
    <property type="evidence" value="ECO:0007669"/>
    <property type="project" value="UniProtKB-KW"/>
</dbReference>
<dbReference type="InterPro" id="IPR013217">
    <property type="entry name" value="Methyltransf_12"/>
</dbReference>
<protein>
    <submittedName>
        <fullName evidence="2">Class I SAM-dependent methyltransferase</fullName>
    </submittedName>
</protein>
<evidence type="ECO:0000313" key="3">
    <source>
        <dbReference type="Proteomes" id="UP001597497"/>
    </source>
</evidence>
<keyword evidence="2" id="KW-0808">Transferase</keyword>
<dbReference type="Pfam" id="PF08242">
    <property type="entry name" value="Methyltransf_12"/>
    <property type="match status" value="1"/>
</dbReference>
<gene>
    <name evidence="2" type="ORF">ACFSUC_17185</name>
</gene>
<dbReference type="SUPFAM" id="SSF53335">
    <property type="entry name" value="S-adenosyl-L-methionine-dependent methyltransferases"/>
    <property type="match status" value="1"/>
</dbReference>
<evidence type="ECO:0000313" key="2">
    <source>
        <dbReference type="EMBL" id="MFD2673311.1"/>
    </source>
</evidence>
<dbReference type="GO" id="GO:0008168">
    <property type="term" value="F:methyltransferase activity"/>
    <property type="evidence" value="ECO:0007669"/>
    <property type="project" value="UniProtKB-KW"/>
</dbReference>
<accession>A0ABW5RF44</accession>
<organism evidence="2 3">
    <name type="scientific">Marinicrinis sediminis</name>
    <dbReference type="NCBI Taxonomy" id="1652465"/>
    <lineage>
        <taxon>Bacteria</taxon>
        <taxon>Bacillati</taxon>
        <taxon>Bacillota</taxon>
        <taxon>Bacilli</taxon>
        <taxon>Bacillales</taxon>
        <taxon>Paenibacillaceae</taxon>
    </lineage>
</organism>
<feature type="domain" description="Methyltransferase type 12" evidence="1">
    <location>
        <begin position="183"/>
        <end position="286"/>
    </location>
</feature>
<keyword evidence="2" id="KW-0489">Methyltransferase</keyword>
<dbReference type="EMBL" id="JBHUMM010000043">
    <property type="protein sequence ID" value="MFD2673311.1"/>
    <property type="molecule type" value="Genomic_DNA"/>
</dbReference>
<dbReference type="CDD" id="cd02440">
    <property type="entry name" value="AdoMet_MTases"/>
    <property type="match status" value="1"/>
</dbReference>
<reference evidence="3" key="1">
    <citation type="journal article" date="2019" name="Int. J. Syst. Evol. Microbiol.">
        <title>The Global Catalogue of Microorganisms (GCM) 10K type strain sequencing project: providing services to taxonomists for standard genome sequencing and annotation.</title>
        <authorList>
            <consortium name="The Broad Institute Genomics Platform"/>
            <consortium name="The Broad Institute Genome Sequencing Center for Infectious Disease"/>
            <person name="Wu L."/>
            <person name="Ma J."/>
        </authorList>
    </citation>
    <scope>NUCLEOTIDE SEQUENCE [LARGE SCALE GENOMIC DNA]</scope>
    <source>
        <strain evidence="3">KCTC 33676</strain>
    </source>
</reference>
<dbReference type="InterPro" id="IPR029063">
    <property type="entry name" value="SAM-dependent_MTases_sf"/>
</dbReference>
<name>A0ABW5RF44_9BACL</name>
<proteinExistence type="predicted"/>
<sequence>MSQASYPTTLFNDHYHAAYRYVSDYTAYALQRMLMSHGVRLDKGASLSQIVQTLGCQPPFEGHVKWVLAFMAQQGVVWQDHEKRWIGKSLTRPVRPKTIAHVHIEPSIRLIDHVCEHWPNVINGKQRALQVLFGNTNENGESLWESYFCNSHDLYAVHNQWAAEHCASLAARMDVAKCGPRVLELGTGFGSAARALLAEYLLQGLPLRHLMLSDISPALATRVQRELQPCHEQMDITSCKLDINRIDPDLDPNYDVVLAVNVAHCASHIRESLAGLKKLLRPGGRLVLSECVRIDDTTRLHQEFIFSLLPHFSPIPSTPVLNSDPSVPCFGFLKASDWEEALKGAGYSDVQVHINEGEQVCGALITGTNK</sequence>